<feature type="binding site" evidence="9">
    <location>
        <begin position="474"/>
        <end position="477"/>
    </location>
    <ligand>
        <name>GMP</name>
        <dbReference type="ChEBI" id="CHEBI:58115"/>
    </ligand>
</feature>
<evidence type="ECO:0000256" key="5">
    <source>
        <dbReference type="ARBA" id="ARBA00023134"/>
    </source>
</evidence>
<feature type="binding site" evidence="9">
    <location>
        <begin position="372"/>
        <end position="373"/>
    </location>
    <ligand>
        <name>GMP</name>
        <dbReference type="ChEBI" id="CHEBI:58115"/>
    </ligand>
</feature>
<dbReference type="Gene3D" id="3.90.1860.10">
    <property type="entry name" value="tRNA-splicing ligase RtcB"/>
    <property type="match status" value="2"/>
</dbReference>
<evidence type="ECO:0000256" key="9">
    <source>
        <dbReference type="PIRSR" id="PIRSR601233-2"/>
    </source>
</evidence>
<evidence type="ECO:0000256" key="4">
    <source>
        <dbReference type="ARBA" id="ARBA00022741"/>
    </source>
</evidence>
<evidence type="ECO:0000256" key="8">
    <source>
        <dbReference type="PIRSR" id="PIRSR601233-1"/>
    </source>
</evidence>
<dbReference type="EC" id="6.5.1.8" evidence="1"/>
<dbReference type="PANTHER" id="PTHR11118:SF1">
    <property type="entry name" value="RNA-SPLICING LIGASE RTCB HOMOLOG"/>
    <property type="match status" value="1"/>
</dbReference>
<proteinExistence type="predicted"/>
<feature type="active site" description="GMP-histidine intermediate" evidence="8">
    <location>
        <position position="474"/>
    </location>
</feature>
<evidence type="ECO:0000256" key="2">
    <source>
        <dbReference type="ARBA" id="ARBA00022598"/>
    </source>
</evidence>
<evidence type="ECO:0000313" key="12">
    <source>
        <dbReference type="Proteomes" id="UP000799757"/>
    </source>
</evidence>
<evidence type="ECO:0000256" key="6">
    <source>
        <dbReference type="ARBA" id="ARBA00023211"/>
    </source>
</evidence>
<dbReference type="GO" id="GO:0046872">
    <property type="term" value="F:metal ion binding"/>
    <property type="evidence" value="ECO:0007669"/>
    <property type="project" value="UniProtKB-KW"/>
</dbReference>
<evidence type="ECO:0000256" key="10">
    <source>
        <dbReference type="PIRSR" id="PIRSR601233-3"/>
    </source>
</evidence>
<name>A0A6A6XEG9_9PLEO</name>
<dbReference type="GO" id="GO:0005525">
    <property type="term" value="F:GTP binding"/>
    <property type="evidence" value="ECO:0007669"/>
    <property type="project" value="UniProtKB-KW"/>
</dbReference>
<comment type="cofactor">
    <cofactor evidence="10">
        <name>Mn(2+)</name>
        <dbReference type="ChEBI" id="CHEBI:29035"/>
    </cofactor>
    <text evidence="10">Binds 2 manganese ions per subunit.</text>
</comment>
<evidence type="ECO:0000256" key="1">
    <source>
        <dbReference type="ARBA" id="ARBA00012726"/>
    </source>
</evidence>
<accession>A0A6A6XEG9</accession>
<evidence type="ECO:0000256" key="7">
    <source>
        <dbReference type="ARBA" id="ARBA00047746"/>
    </source>
</evidence>
<feature type="binding site" evidence="10">
    <location>
        <position position="372"/>
    </location>
    <ligand>
        <name>Mn(2+)</name>
        <dbReference type="ChEBI" id="CHEBI:29035"/>
        <label>2</label>
    </ligand>
</feature>
<feature type="binding site" evidence="10">
    <location>
        <position position="168"/>
    </location>
    <ligand>
        <name>Mn(2+)</name>
        <dbReference type="ChEBI" id="CHEBI:29035"/>
        <label>1</label>
    </ligand>
</feature>
<keyword evidence="5 9" id="KW-0342">GTP-binding</keyword>
<gene>
    <name evidence="11" type="ORF">K505DRAFT_324461</name>
</gene>
<organism evidence="11 12">
    <name type="scientific">Melanomma pulvis-pyrius CBS 109.77</name>
    <dbReference type="NCBI Taxonomy" id="1314802"/>
    <lineage>
        <taxon>Eukaryota</taxon>
        <taxon>Fungi</taxon>
        <taxon>Dikarya</taxon>
        <taxon>Ascomycota</taxon>
        <taxon>Pezizomycotina</taxon>
        <taxon>Dothideomycetes</taxon>
        <taxon>Pleosporomycetidae</taxon>
        <taxon>Pleosporales</taxon>
        <taxon>Melanommataceae</taxon>
        <taxon>Melanomma</taxon>
    </lineage>
</organism>
<dbReference type="SUPFAM" id="SSF103365">
    <property type="entry name" value="Hypothetical protein PH1602"/>
    <property type="match status" value="1"/>
</dbReference>
<keyword evidence="12" id="KW-1185">Reference proteome</keyword>
<keyword evidence="6 10" id="KW-0464">Manganese</keyword>
<feature type="binding site" evidence="9">
    <location>
        <begin position="238"/>
        <end position="242"/>
    </location>
    <ligand>
        <name>GMP</name>
        <dbReference type="ChEBI" id="CHEBI:58115"/>
    </ligand>
</feature>
<dbReference type="PANTHER" id="PTHR11118">
    <property type="entry name" value="RNA-SPLICING LIGASE RTCB HOMOLOG"/>
    <property type="match status" value="1"/>
</dbReference>
<dbReference type="GO" id="GO:0003972">
    <property type="term" value="F:RNA ligase (ATP) activity"/>
    <property type="evidence" value="ECO:0007669"/>
    <property type="project" value="TreeGrafter"/>
</dbReference>
<reference evidence="11" key="1">
    <citation type="journal article" date="2020" name="Stud. Mycol.">
        <title>101 Dothideomycetes genomes: a test case for predicting lifestyles and emergence of pathogens.</title>
        <authorList>
            <person name="Haridas S."/>
            <person name="Albert R."/>
            <person name="Binder M."/>
            <person name="Bloem J."/>
            <person name="Labutti K."/>
            <person name="Salamov A."/>
            <person name="Andreopoulos B."/>
            <person name="Baker S."/>
            <person name="Barry K."/>
            <person name="Bills G."/>
            <person name="Bluhm B."/>
            <person name="Cannon C."/>
            <person name="Castanera R."/>
            <person name="Culley D."/>
            <person name="Daum C."/>
            <person name="Ezra D."/>
            <person name="Gonzalez J."/>
            <person name="Henrissat B."/>
            <person name="Kuo A."/>
            <person name="Liang C."/>
            <person name="Lipzen A."/>
            <person name="Lutzoni F."/>
            <person name="Magnuson J."/>
            <person name="Mondo S."/>
            <person name="Nolan M."/>
            <person name="Ohm R."/>
            <person name="Pangilinan J."/>
            <person name="Park H.-J."/>
            <person name="Ramirez L."/>
            <person name="Alfaro M."/>
            <person name="Sun H."/>
            <person name="Tritt A."/>
            <person name="Yoshinaga Y."/>
            <person name="Zwiers L.-H."/>
            <person name="Turgeon B."/>
            <person name="Goodwin S."/>
            <person name="Spatafora J."/>
            <person name="Crous P."/>
            <person name="Grigoriev I."/>
        </authorList>
    </citation>
    <scope>NUCLEOTIDE SEQUENCE</scope>
    <source>
        <strain evidence="11">CBS 109.77</strain>
    </source>
</reference>
<feature type="binding site" evidence="10">
    <location>
        <position position="239"/>
    </location>
    <ligand>
        <name>Mn(2+)</name>
        <dbReference type="ChEBI" id="CHEBI:29035"/>
        <label>1</label>
    </ligand>
</feature>
<comment type="catalytic activity">
    <reaction evidence="7">
        <text>a 3'-end 3'-phospho-ribonucleotide-RNA + a 5'-end dephospho-ribonucleoside-RNA + GTP = a ribonucleotidyl-ribonucleotide-RNA + GMP + diphosphate</text>
        <dbReference type="Rhea" id="RHEA:68076"/>
        <dbReference type="Rhea" id="RHEA-COMP:10463"/>
        <dbReference type="Rhea" id="RHEA-COMP:13936"/>
        <dbReference type="Rhea" id="RHEA-COMP:17355"/>
        <dbReference type="ChEBI" id="CHEBI:33019"/>
        <dbReference type="ChEBI" id="CHEBI:37565"/>
        <dbReference type="ChEBI" id="CHEBI:58115"/>
        <dbReference type="ChEBI" id="CHEBI:83062"/>
        <dbReference type="ChEBI" id="CHEBI:138284"/>
        <dbReference type="ChEBI" id="CHEBI:173118"/>
        <dbReference type="EC" id="6.5.1.8"/>
    </reaction>
</comment>
<keyword evidence="2" id="KW-0436">Ligase</keyword>
<dbReference type="InterPro" id="IPR036025">
    <property type="entry name" value="RtcB-like_sf"/>
</dbReference>
<dbReference type="Proteomes" id="UP000799757">
    <property type="component" value="Unassembled WGS sequence"/>
</dbReference>
<dbReference type="Pfam" id="PF01139">
    <property type="entry name" value="RtcB"/>
    <property type="match status" value="3"/>
</dbReference>
<dbReference type="GO" id="GO:0006396">
    <property type="term" value="P:RNA processing"/>
    <property type="evidence" value="ECO:0007669"/>
    <property type="project" value="InterPro"/>
</dbReference>
<evidence type="ECO:0000256" key="3">
    <source>
        <dbReference type="ARBA" id="ARBA00022723"/>
    </source>
</evidence>
<sequence>MSLTRLTIALNTNQSTKAPLLIPASTTSATALRALLFKTAQTKLRLKKPTRVFAAGSGEELLGDEDWEGIVGKNDRVLLVSAGEEYVGVRRKGDGRHAQSNPTCPTYILASKAPVDQLSIDQITTTATTLPGIVYGVGQPDLHPGTKFPIGAVFVSRGWVHPPLIGGDIGCGMAWYKTKLSRNQVDGDKGRKVAERLRGLEGAWRSQADREQWLQDDIGSCSAGEEWDAALGTIGAGNHFAEIQVVEESSLPADSRSLGLQENDVVLLVHSGSRGYGGNILKNYTAEAQASLEEGSEMMGAYMADHDRACRWAKANRDLIAVRFLSCLEPGEEAWELGRNTPNANTEHIANPDIVSNAKVKIQDRKVVDIWHNNVERVKWPPSPLSTSSSPAIGNLEGATEKMSLEADKPQQEQEYVYIHRKGAAPTNIPNTMPPLPLTLLPLPGSRGTPTLLLRPTFSASTSWGLKNALSLAHGAGRSMSRAKALSSLGHKYKGQNLLEPGSAGNGSGDGTWVICDEKDLVFEEAPEAYKDVHAVGEDLVREGAAEIVGWCRARVSYKVRNEAR</sequence>
<keyword evidence="3 10" id="KW-0479">Metal-binding</keyword>
<evidence type="ECO:0000313" key="11">
    <source>
        <dbReference type="EMBL" id="KAF2794909.1"/>
    </source>
</evidence>
<dbReference type="OrthoDB" id="10249697at2759"/>
<dbReference type="EMBL" id="MU001876">
    <property type="protein sequence ID" value="KAF2794909.1"/>
    <property type="molecule type" value="Genomic_DNA"/>
</dbReference>
<dbReference type="GO" id="GO:0170057">
    <property type="term" value="F:RNA ligase (GTP) activity"/>
    <property type="evidence" value="ECO:0007669"/>
    <property type="project" value="UniProtKB-EC"/>
</dbReference>
<protein>
    <recommendedName>
        <fullName evidence="1">3'-phosphate/5'-hydroxy nucleic acid ligase</fullName>
        <ecNumber evidence="1">6.5.1.8</ecNumber>
    </recommendedName>
</protein>
<feature type="binding site" evidence="10">
    <location>
        <position position="270"/>
    </location>
    <ligand>
        <name>Mn(2+)</name>
        <dbReference type="ChEBI" id="CHEBI:29035"/>
        <label>2</label>
    </ligand>
</feature>
<dbReference type="AlphaFoldDB" id="A0A6A6XEG9"/>
<dbReference type="InterPro" id="IPR001233">
    <property type="entry name" value="RtcB"/>
</dbReference>
<keyword evidence="4 9" id="KW-0547">Nucleotide-binding</keyword>